<dbReference type="EMBL" id="FQWF01000001">
    <property type="protein sequence ID" value="SHF98791.1"/>
    <property type="molecule type" value="Genomic_DNA"/>
</dbReference>
<reference evidence="3" key="1">
    <citation type="submission" date="2016-11" db="EMBL/GenBank/DDBJ databases">
        <authorList>
            <person name="Varghese N."/>
            <person name="Submissions S."/>
        </authorList>
    </citation>
    <scope>NUCLEOTIDE SEQUENCE [LARGE SCALE GENOMIC DNA]</scope>
    <source>
        <strain evidence="3">DSM 17659</strain>
    </source>
</reference>
<dbReference type="RefSeq" id="WP_073016703.1">
    <property type="nucleotide sequence ID" value="NZ_FQWF01000001.1"/>
</dbReference>
<dbReference type="AlphaFoldDB" id="A0A1M5G5Q9"/>
<evidence type="ECO:0000313" key="2">
    <source>
        <dbReference type="EMBL" id="SHF98791.1"/>
    </source>
</evidence>
<keyword evidence="3" id="KW-1185">Reference proteome</keyword>
<accession>A0A1M5G5Q9</accession>
<name>A0A1M5G5Q9_9FLAO</name>
<feature type="region of interest" description="Disordered" evidence="1">
    <location>
        <begin position="248"/>
        <end position="268"/>
    </location>
</feature>
<dbReference type="OrthoDB" id="1450227at2"/>
<dbReference type="STRING" id="229205.SAMN05444372_101448"/>
<dbReference type="Proteomes" id="UP000184020">
    <property type="component" value="Unassembled WGS sequence"/>
</dbReference>
<protein>
    <submittedName>
        <fullName evidence="2">Uncharacterized protein</fullName>
    </submittedName>
</protein>
<organism evidence="2 3">
    <name type="scientific">Flavobacterium micromati</name>
    <dbReference type="NCBI Taxonomy" id="229205"/>
    <lineage>
        <taxon>Bacteria</taxon>
        <taxon>Pseudomonadati</taxon>
        <taxon>Bacteroidota</taxon>
        <taxon>Flavobacteriia</taxon>
        <taxon>Flavobacteriales</taxon>
        <taxon>Flavobacteriaceae</taxon>
        <taxon>Flavobacterium</taxon>
    </lineage>
</organism>
<sequence>MIAANGHPHFNEKVLIWDGFLDTLEGTNTWTGVPATKMLIAQAIEDNIDDSELDPCTKGVLDKLKLLSQNDIASIFEKFGLPTNSTYNLKIISGITNSPVALADTRKISKNNYLITMSNAFINGTSNNLNRPTDLSIALLLIHELIHAHFFALYDDFYNNGNVCAYDQYDCLYENYVTKNYSGTSDVQHAQMFDNYIPKIAAVLEEFKPGLTSQYYEDLAISSMYGLQYYNDKYPAGSAARVRIENNRLAEDNNTTRGAATPKGTSCN</sequence>
<gene>
    <name evidence="2" type="ORF">SAMN05444372_101448</name>
</gene>
<feature type="compositionally biased region" description="Polar residues" evidence="1">
    <location>
        <begin position="252"/>
        <end position="268"/>
    </location>
</feature>
<proteinExistence type="predicted"/>
<evidence type="ECO:0000256" key="1">
    <source>
        <dbReference type="SAM" id="MobiDB-lite"/>
    </source>
</evidence>
<evidence type="ECO:0000313" key="3">
    <source>
        <dbReference type="Proteomes" id="UP000184020"/>
    </source>
</evidence>